<sequence length="154" mass="17060">MPHLPGKPEKVYALANVSGGECVAGLVRVTVATLFCTLVLTLHKNVLYAFHRGILRLHDIKPASARVFLFPARFFFNAFVMLCFLTEGQLMSADENLLSKIQEVRTVEDVEQVNLGLSKGWVILKITESSTVWEDGSKSSLVTYHMGKPKALPV</sequence>
<dbReference type="AlphaFoldDB" id="A0A6D1B270"/>
<gene>
    <name evidence="1" type="ORF">J5U05_003409</name>
</gene>
<proteinExistence type="predicted"/>
<organism evidence="1">
    <name type="scientific">Escherichia coli</name>
    <dbReference type="NCBI Taxonomy" id="562"/>
    <lineage>
        <taxon>Bacteria</taxon>
        <taxon>Pseudomonadati</taxon>
        <taxon>Pseudomonadota</taxon>
        <taxon>Gammaproteobacteria</taxon>
        <taxon>Enterobacterales</taxon>
        <taxon>Enterobacteriaceae</taxon>
        <taxon>Escherichia</taxon>
    </lineage>
</organism>
<accession>A0A6D1B270</accession>
<reference evidence="1" key="1">
    <citation type="journal article" date="2018" name="Genome Biol.">
        <title>SKESA: strategic k-mer extension for scrupulous assemblies.</title>
        <authorList>
            <person name="Souvorov A."/>
            <person name="Agarwala R."/>
            <person name="Lipman D.J."/>
        </authorList>
    </citation>
    <scope>NUCLEOTIDE SEQUENCE</scope>
    <source>
        <strain evidence="1">ST-87-5</strain>
    </source>
</reference>
<name>A0A6D1B270_ECOLX</name>
<evidence type="ECO:0000313" key="1">
    <source>
        <dbReference type="EMBL" id="HBA4248234.1"/>
    </source>
</evidence>
<protein>
    <submittedName>
        <fullName evidence="1">Uncharacterized protein</fullName>
    </submittedName>
</protein>
<comment type="caution">
    <text evidence="1">The sequence shown here is derived from an EMBL/GenBank/DDBJ whole genome shotgun (WGS) entry which is preliminary data.</text>
</comment>
<dbReference type="EMBL" id="DADRWU010000034">
    <property type="protein sequence ID" value="HBA4248234.1"/>
    <property type="molecule type" value="Genomic_DNA"/>
</dbReference>
<dbReference type="Proteomes" id="UP000871786">
    <property type="component" value="Unassembled WGS sequence"/>
</dbReference>
<reference evidence="1" key="2">
    <citation type="submission" date="2021-03" db="EMBL/GenBank/DDBJ databases">
        <authorList>
            <consortium name="NCBI Pathogen Detection Project"/>
        </authorList>
    </citation>
    <scope>NUCLEOTIDE SEQUENCE</scope>
    <source>
        <strain evidence="1">ST-87-5</strain>
    </source>
</reference>